<sequence length="391" mass="46157">MGGHHRKPSRKHTAPRLSTATAVPYYYQYGYGYAPPAALGKHSSYLYDYDPYAVNYVKPIHYEDIALARTGAHYQHAQLPYRSEVPYYAYPHHHSHKHAQPKTHARRRHHHRDEEYQYPTAVVKERHLSYSRPLPQESLSRCCGNSHHGHSHYMHGALDAEYDDIFPEPYALAHEPEARFGVKPAKPLYTMTTKAAGTGTSARYENPFRPRHSTSSRDHQAHHHAHRHSHQGQHGHQHSPDHRYYYHDREEKESFFPFLRPKSTKRHQHHHHSNLSSAALHVPVSMPKQRRYAHPAFPEPYAVPYAYRRDKNPFRVKYPLPRAHKVVYDQESVEEYPRFTTYDSDATSSLDEYEDVLDEAEDQKEQYDDEDEDNSVDFQVAFEYRPRRRWR</sequence>
<gene>
    <name evidence="2" type="ORF">PVAG01_10520</name>
</gene>
<evidence type="ECO:0000256" key="1">
    <source>
        <dbReference type="SAM" id="MobiDB-lite"/>
    </source>
</evidence>
<keyword evidence="3" id="KW-1185">Reference proteome</keyword>
<feature type="compositionally biased region" description="Acidic residues" evidence="1">
    <location>
        <begin position="351"/>
        <end position="375"/>
    </location>
</feature>
<dbReference type="EMBL" id="JBFCZG010000010">
    <property type="protein sequence ID" value="KAL3417510.1"/>
    <property type="molecule type" value="Genomic_DNA"/>
</dbReference>
<reference evidence="2 3" key="1">
    <citation type="submission" date="2024-06" db="EMBL/GenBank/DDBJ databases">
        <title>Complete genome of Phlyctema vagabunda strain 19-DSS-EL-015.</title>
        <authorList>
            <person name="Fiorenzani C."/>
        </authorList>
    </citation>
    <scope>NUCLEOTIDE SEQUENCE [LARGE SCALE GENOMIC DNA]</scope>
    <source>
        <strain evidence="2 3">19-DSS-EL-015</strain>
    </source>
</reference>
<dbReference type="Proteomes" id="UP001629113">
    <property type="component" value="Unassembled WGS sequence"/>
</dbReference>
<comment type="caution">
    <text evidence="2">The sequence shown here is derived from an EMBL/GenBank/DDBJ whole genome shotgun (WGS) entry which is preliminary data.</text>
</comment>
<feature type="region of interest" description="Disordered" evidence="1">
    <location>
        <begin position="196"/>
        <end position="241"/>
    </location>
</feature>
<feature type="compositionally biased region" description="Basic residues" evidence="1">
    <location>
        <begin position="93"/>
        <end position="111"/>
    </location>
</feature>
<name>A0ABR4P2I2_9HELO</name>
<accession>A0ABR4P2I2</accession>
<feature type="region of interest" description="Disordered" evidence="1">
    <location>
        <begin position="339"/>
        <end position="378"/>
    </location>
</feature>
<protein>
    <submittedName>
        <fullName evidence="2">Uncharacterized protein</fullName>
    </submittedName>
</protein>
<feature type="compositionally biased region" description="Polar residues" evidence="1">
    <location>
        <begin position="341"/>
        <end position="350"/>
    </location>
</feature>
<feature type="region of interest" description="Disordered" evidence="1">
    <location>
        <begin position="93"/>
        <end position="113"/>
    </location>
</feature>
<feature type="compositionally biased region" description="Basic residues" evidence="1">
    <location>
        <begin position="209"/>
        <end position="237"/>
    </location>
</feature>
<proteinExistence type="predicted"/>
<evidence type="ECO:0000313" key="3">
    <source>
        <dbReference type="Proteomes" id="UP001629113"/>
    </source>
</evidence>
<organism evidence="2 3">
    <name type="scientific">Phlyctema vagabunda</name>
    <dbReference type="NCBI Taxonomy" id="108571"/>
    <lineage>
        <taxon>Eukaryota</taxon>
        <taxon>Fungi</taxon>
        <taxon>Dikarya</taxon>
        <taxon>Ascomycota</taxon>
        <taxon>Pezizomycotina</taxon>
        <taxon>Leotiomycetes</taxon>
        <taxon>Helotiales</taxon>
        <taxon>Dermateaceae</taxon>
        <taxon>Phlyctema</taxon>
    </lineage>
</organism>
<evidence type="ECO:0000313" key="2">
    <source>
        <dbReference type="EMBL" id="KAL3417510.1"/>
    </source>
</evidence>